<feature type="transmembrane region" description="Helical" evidence="8">
    <location>
        <begin position="44"/>
        <end position="63"/>
    </location>
</feature>
<feature type="transmembrane region" description="Helical" evidence="8">
    <location>
        <begin position="255"/>
        <end position="274"/>
    </location>
</feature>
<dbReference type="RefSeq" id="WP_009198549.1">
    <property type="nucleotide sequence ID" value="NZ_LVZK01000001.1"/>
</dbReference>
<evidence type="ECO:0000256" key="1">
    <source>
        <dbReference type="ARBA" id="ARBA00004651"/>
    </source>
</evidence>
<comment type="caution">
    <text evidence="9">The sequence shown here is derived from an EMBL/GenBank/DDBJ whole genome shotgun (WGS) entry which is preliminary data.</text>
</comment>
<feature type="transmembrane region" description="Helical" evidence="8">
    <location>
        <begin position="427"/>
        <end position="451"/>
    </location>
</feature>
<dbReference type="NCBIfam" id="TIGR00795">
    <property type="entry name" value="lctP"/>
    <property type="match status" value="1"/>
</dbReference>
<sequence>MIHAAYTPSTTAVGSSLALTALLGLLPLVVFFVLLGVFKVKTHVCAIISLAAALAAAILAFGMPVDLALLSATQGAAFGLFPIVYIVIMAVWLYNLTEKTGRSEDVRRVFAAVGKGDMRVQALLIGFCFCGLMEGLAGFGAPVAISCAMLLALGVPAIKAALVTMVGNALNVCFGAMAIPVTTAAKLGNSSADAVGATQGRITPLFLCWIPVLLLGILDGKRGMKQAWPAALAAGVTMGLGHILAANFLSYELTAVFASLLSFASVTLLLRAWRPRTPEEQLSETSSEKLSGSRVALGLLPYWLVVVIFAVAKLWTAGIDVPKALESTDVTFGWPGLDGQLVDAKGQAVKATQFTFSWLSSPGTMLLLTGLIVALVYGKSSSGGKYPFSFGKGMTTLWKTVVDLKLAILTIAVVMALAYVMNLSGQTVAIGTWLAAAGGAFAFLSPILGWVGTAVTGSATSAGALFANLQSTAGAKAGISTQLLLAANEIGGGIGKIVSPQNLAIAATAIKEPGSESTLLRKAAPYSIAFIALLGMIVVLASSGTLGFLITN</sequence>
<name>A0A179B2Q6_9ACTO</name>
<dbReference type="GO" id="GO:0005886">
    <property type="term" value="C:plasma membrane"/>
    <property type="evidence" value="ECO:0007669"/>
    <property type="project" value="UniProtKB-SubCell"/>
</dbReference>
<evidence type="ECO:0000313" key="9">
    <source>
        <dbReference type="EMBL" id="OAP85675.1"/>
    </source>
</evidence>
<feature type="transmembrane region" description="Helical" evidence="8">
    <location>
        <begin position="230"/>
        <end position="249"/>
    </location>
</feature>
<feature type="transmembrane region" description="Helical" evidence="8">
    <location>
        <begin position="295"/>
        <end position="315"/>
    </location>
</feature>
<dbReference type="EMBL" id="LVZK01000001">
    <property type="protein sequence ID" value="OAP85675.1"/>
    <property type="molecule type" value="Genomic_DNA"/>
</dbReference>
<dbReference type="GO" id="GO:0015295">
    <property type="term" value="F:solute:proton symporter activity"/>
    <property type="evidence" value="ECO:0007669"/>
    <property type="project" value="TreeGrafter"/>
</dbReference>
<keyword evidence="7 8" id="KW-0472">Membrane</keyword>
<dbReference type="OrthoDB" id="9761056at2"/>
<dbReference type="Pfam" id="PF02652">
    <property type="entry name" value="Lactate_perm"/>
    <property type="match status" value="1"/>
</dbReference>
<proteinExistence type="inferred from homology"/>
<feature type="transmembrane region" description="Helical" evidence="8">
    <location>
        <begin position="356"/>
        <end position="377"/>
    </location>
</feature>
<keyword evidence="10" id="KW-1185">Reference proteome</keyword>
<evidence type="ECO:0000256" key="6">
    <source>
        <dbReference type="ARBA" id="ARBA00022989"/>
    </source>
</evidence>
<gene>
    <name evidence="9" type="ORF">A4H34_00240</name>
</gene>
<comment type="subcellular location">
    <subcellularLocation>
        <location evidence="1 8">Cell membrane</location>
        <topology evidence="1 8">Multi-pass membrane protein</topology>
    </subcellularLocation>
</comment>
<dbReference type="AlphaFoldDB" id="A0A179B2Q6"/>
<feature type="transmembrane region" description="Helical" evidence="8">
    <location>
        <begin position="200"/>
        <end position="218"/>
    </location>
</feature>
<dbReference type="InterPro" id="IPR003804">
    <property type="entry name" value="Lactate_perm"/>
</dbReference>
<comment type="function">
    <text evidence="8">Uptake of L-lactate across the membrane. Can also transport D-lactate and glycolate.</text>
</comment>
<evidence type="ECO:0000313" key="10">
    <source>
        <dbReference type="Proteomes" id="UP000078368"/>
    </source>
</evidence>
<feature type="transmembrane region" description="Helical" evidence="8">
    <location>
        <begin position="397"/>
        <end position="421"/>
    </location>
</feature>
<dbReference type="PANTHER" id="PTHR30003:SF0">
    <property type="entry name" value="GLYCOLATE PERMEASE GLCA-RELATED"/>
    <property type="match status" value="1"/>
</dbReference>
<feature type="transmembrane region" description="Helical" evidence="8">
    <location>
        <begin position="169"/>
        <end position="188"/>
    </location>
</feature>
<organism evidence="9 10">
    <name type="scientific">Peptidiphaga gingivicola</name>
    <dbReference type="NCBI Taxonomy" id="2741497"/>
    <lineage>
        <taxon>Bacteria</taxon>
        <taxon>Bacillati</taxon>
        <taxon>Actinomycetota</taxon>
        <taxon>Actinomycetes</taxon>
        <taxon>Actinomycetales</taxon>
        <taxon>Actinomycetaceae</taxon>
        <taxon>Peptidiphaga</taxon>
    </lineage>
</organism>
<evidence type="ECO:0000256" key="2">
    <source>
        <dbReference type="ARBA" id="ARBA00010100"/>
    </source>
</evidence>
<evidence type="ECO:0000256" key="4">
    <source>
        <dbReference type="ARBA" id="ARBA00022475"/>
    </source>
</evidence>
<feature type="transmembrane region" description="Helical" evidence="8">
    <location>
        <begin position="12"/>
        <end position="37"/>
    </location>
</feature>
<feature type="transmembrane region" description="Helical" evidence="8">
    <location>
        <begin position="118"/>
        <end position="137"/>
    </location>
</feature>
<dbReference type="Proteomes" id="UP000078368">
    <property type="component" value="Unassembled WGS sequence"/>
</dbReference>
<evidence type="ECO:0000256" key="7">
    <source>
        <dbReference type="ARBA" id="ARBA00023136"/>
    </source>
</evidence>
<protein>
    <recommendedName>
        <fullName evidence="8">L-lactate permease</fullName>
    </recommendedName>
</protein>
<feature type="transmembrane region" description="Helical" evidence="8">
    <location>
        <begin position="528"/>
        <end position="550"/>
    </location>
</feature>
<evidence type="ECO:0000256" key="5">
    <source>
        <dbReference type="ARBA" id="ARBA00022692"/>
    </source>
</evidence>
<keyword evidence="3 8" id="KW-0813">Transport</keyword>
<dbReference type="STRING" id="1823756.A4H34_00240"/>
<dbReference type="GO" id="GO:0015129">
    <property type="term" value="F:lactate transmembrane transporter activity"/>
    <property type="evidence" value="ECO:0007669"/>
    <property type="project" value="UniProtKB-UniRule"/>
</dbReference>
<feature type="transmembrane region" description="Helical" evidence="8">
    <location>
        <begin position="75"/>
        <end position="97"/>
    </location>
</feature>
<evidence type="ECO:0000256" key="8">
    <source>
        <dbReference type="RuleBase" id="RU365092"/>
    </source>
</evidence>
<keyword evidence="5 8" id="KW-0812">Transmembrane</keyword>
<accession>A0A179B2Q6</accession>
<dbReference type="PANTHER" id="PTHR30003">
    <property type="entry name" value="L-LACTATE PERMEASE"/>
    <property type="match status" value="1"/>
</dbReference>
<evidence type="ECO:0000256" key="3">
    <source>
        <dbReference type="ARBA" id="ARBA00022448"/>
    </source>
</evidence>
<keyword evidence="6 8" id="KW-1133">Transmembrane helix</keyword>
<reference evidence="9 10" key="1">
    <citation type="submission" date="2016-04" db="EMBL/GenBank/DDBJ databases">
        <title>Peptidophaga gingivicola gen. nov., sp. nov., isolated from human subgingival plaque.</title>
        <authorList>
            <person name="Beall C.J."/>
            <person name="Mokrzan E.M."/>
            <person name="Griffen A.L."/>
            <person name="Leys E.J."/>
        </authorList>
    </citation>
    <scope>NUCLEOTIDE SEQUENCE [LARGE SCALE GENOMIC DNA]</scope>
    <source>
        <strain evidence="9 10">BA112</strain>
    </source>
</reference>
<comment type="similarity">
    <text evidence="2 8">Belongs to the lactate permease family.</text>
</comment>
<keyword evidence="4 8" id="KW-1003">Cell membrane</keyword>